<gene>
    <name evidence="8" type="ORF">M569_13004</name>
</gene>
<dbReference type="AlphaFoldDB" id="S8C4H8"/>
<dbReference type="OrthoDB" id="906942at2759"/>
<reference evidence="8 9" key="1">
    <citation type="journal article" date="2013" name="BMC Genomics">
        <title>The miniature genome of a carnivorous plant Genlisea aurea contains a low number of genes and short non-coding sequences.</title>
        <authorList>
            <person name="Leushkin E.V."/>
            <person name="Sutormin R.A."/>
            <person name="Nabieva E.R."/>
            <person name="Penin A.A."/>
            <person name="Kondrashov A.S."/>
            <person name="Logacheva M.D."/>
        </authorList>
    </citation>
    <scope>NUCLEOTIDE SEQUENCE [LARGE SCALE GENOMIC DNA]</scope>
</reference>
<feature type="transmembrane region" description="Helical" evidence="6">
    <location>
        <begin position="216"/>
        <end position="237"/>
    </location>
</feature>
<feature type="transmembrane region" description="Helical" evidence="6">
    <location>
        <begin position="44"/>
        <end position="61"/>
    </location>
</feature>
<keyword evidence="9" id="KW-1185">Reference proteome</keyword>
<dbReference type="InterPro" id="IPR037185">
    <property type="entry name" value="EmrE-like"/>
</dbReference>
<evidence type="ECO:0000256" key="4">
    <source>
        <dbReference type="ARBA" id="ARBA00022989"/>
    </source>
</evidence>
<keyword evidence="3 6" id="KW-0812">Transmembrane</keyword>
<dbReference type="InterPro" id="IPR000620">
    <property type="entry name" value="EamA_dom"/>
</dbReference>
<evidence type="ECO:0000313" key="8">
    <source>
        <dbReference type="EMBL" id="EPS61790.1"/>
    </source>
</evidence>
<feature type="transmembrane region" description="Helical" evidence="6">
    <location>
        <begin position="142"/>
        <end position="164"/>
    </location>
</feature>
<comment type="caution">
    <text evidence="8">The sequence shown here is derived from an EMBL/GenBank/DDBJ whole genome shotgun (WGS) entry which is preliminary data.</text>
</comment>
<keyword evidence="5 6" id="KW-0472">Membrane</keyword>
<evidence type="ECO:0000259" key="7">
    <source>
        <dbReference type="Pfam" id="PF00892"/>
    </source>
</evidence>
<sequence length="267" mass="28755">MDAKLVRKLRPYAFVLLLQMGFSGLGIIGKAAMNEGANHYSFSVYRNAIAALFFAPFAFFLERKERPRMTISVFLKILLLAFLDPVIGQNMYYGGLGLTTATVASALCNLLPALTFVIAWLFRVERVNARSIRSHAKIWGTVVTVSGAMIMTLYRGSIIGLPWAHQNSGQPGSPSASAATHSEAVKGALMISAGCLSYSTFFVLQSITLESYPAGMSLAALICFVGSLEAGVVALIAERNNTSIWALGWNMKLLGYAYGSTSLSAMV</sequence>
<evidence type="ECO:0000313" key="9">
    <source>
        <dbReference type="Proteomes" id="UP000015453"/>
    </source>
</evidence>
<evidence type="ECO:0000256" key="3">
    <source>
        <dbReference type="ARBA" id="ARBA00022692"/>
    </source>
</evidence>
<dbReference type="EMBL" id="AUSU01006590">
    <property type="protein sequence ID" value="EPS61790.1"/>
    <property type="molecule type" value="Genomic_DNA"/>
</dbReference>
<feature type="transmembrane region" description="Helical" evidence="6">
    <location>
        <begin position="12"/>
        <end position="32"/>
    </location>
</feature>
<dbReference type="InterPro" id="IPR030184">
    <property type="entry name" value="WAT1-related"/>
</dbReference>
<dbReference type="GO" id="GO:0022857">
    <property type="term" value="F:transmembrane transporter activity"/>
    <property type="evidence" value="ECO:0007669"/>
    <property type="project" value="InterPro"/>
</dbReference>
<dbReference type="Proteomes" id="UP000015453">
    <property type="component" value="Unassembled WGS sequence"/>
</dbReference>
<evidence type="ECO:0000256" key="6">
    <source>
        <dbReference type="RuleBase" id="RU363077"/>
    </source>
</evidence>
<comment type="subcellular location">
    <subcellularLocation>
        <location evidence="1 6">Membrane</location>
        <topology evidence="1 6">Multi-pass membrane protein</topology>
    </subcellularLocation>
</comment>
<dbReference type="GO" id="GO:0016020">
    <property type="term" value="C:membrane"/>
    <property type="evidence" value="ECO:0007669"/>
    <property type="project" value="UniProtKB-SubCell"/>
</dbReference>
<evidence type="ECO:0000256" key="2">
    <source>
        <dbReference type="ARBA" id="ARBA00007635"/>
    </source>
</evidence>
<keyword evidence="4 6" id="KW-1133">Transmembrane helix</keyword>
<name>S8C4H8_9LAMI</name>
<feature type="transmembrane region" description="Helical" evidence="6">
    <location>
        <begin position="98"/>
        <end position="122"/>
    </location>
</feature>
<dbReference type="PANTHER" id="PTHR31218">
    <property type="entry name" value="WAT1-RELATED PROTEIN"/>
    <property type="match status" value="1"/>
</dbReference>
<comment type="similarity">
    <text evidence="2 6">Belongs to the drug/metabolite transporter (DMT) superfamily. Plant drug/metabolite exporter (P-DME) (TC 2.A.7.4) family.</text>
</comment>
<protein>
    <recommendedName>
        <fullName evidence="6">WAT1-related protein</fullName>
    </recommendedName>
</protein>
<feature type="domain" description="EamA" evidence="7">
    <location>
        <begin position="13"/>
        <end position="151"/>
    </location>
</feature>
<dbReference type="SUPFAM" id="SSF103481">
    <property type="entry name" value="Multidrug resistance efflux transporter EmrE"/>
    <property type="match status" value="1"/>
</dbReference>
<evidence type="ECO:0000256" key="1">
    <source>
        <dbReference type="ARBA" id="ARBA00004141"/>
    </source>
</evidence>
<accession>S8C4H8</accession>
<proteinExistence type="inferred from homology"/>
<evidence type="ECO:0000256" key="5">
    <source>
        <dbReference type="ARBA" id="ARBA00023136"/>
    </source>
</evidence>
<dbReference type="Pfam" id="PF00892">
    <property type="entry name" value="EamA"/>
    <property type="match status" value="1"/>
</dbReference>
<organism evidence="8 9">
    <name type="scientific">Genlisea aurea</name>
    <dbReference type="NCBI Taxonomy" id="192259"/>
    <lineage>
        <taxon>Eukaryota</taxon>
        <taxon>Viridiplantae</taxon>
        <taxon>Streptophyta</taxon>
        <taxon>Embryophyta</taxon>
        <taxon>Tracheophyta</taxon>
        <taxon>Spermatophyta</taxon>
        <taxon>Magnoliopsida</taxon>
        <taxon>eudicotyledons</taxon>
        <taxon>Gunneridae</taxon>
        <taxon>Pentapetalae</taxon>
        <taxon>asterids</taxon>
        <taxon>lamiids</taxon>
        <taxon>Lamiales</taxon>
        <taxon>Lentibulariaceae</taxon>
        <taxon>Genlisea</taxon>
    </lineage>
</organism>
<feature type="transmembrane region" description="Helical" evidence="6">
    <location>
        <begin position="73"/>
        <end position="92"/>
    </location>
</feature>